<feature type="chain" id="PRO_5045642049" evidence="2">
    <location>
        <begin position="21"/>
        <end position="160"/>
    </location>
</feature>
<feature type="compositionally biased region" description="Basic and acidic residues" evidence="1">
    <location>
        <begin position="26"/>
        <end position="51"/>
    </location>
</feature>
<gene>
    <name evidence="3" type="ORF">H9Q13_15330</name>
</gene>
<name>A0ABR7XJW1_9BACT</name>
<dbReference type="RefSeq" id="WP_191184677.1">
    <property type="nucleotide sequence ID" value="NZ_JACXAJ010000009.1"/>
</dbReference>
<feature type="region of interest" description="Disordered" evidence="1">
    <location>
        <begin position="16"/>
        <end position="51"/>
    </location>
</feature>
<keyword evidence="2" id="KW-0732">Signal</keyword>
<sequence>MKKLIAVLSIGMLVAGSSYAQTTTPQKDKKPRSEYRGAKGDKAQKTPEEKAQMKTDRMAQKLELNASQKNKLQALNLRHAQEMKAMHERYKATGEKTAEDRTRMQEARKVSHDKWKAELKRILTAEQFAKFEADRDEMHDHMKHKRGEDRKGHKGGEHKK</sequence>
<evidence type="ECO:0000313" key="3">
    <source>
        <dbReference type="EMBL" id="MBD1398543.1"/>
    </source>
</evidence>
<evidence type="ECO:0000313" key="4">
    <source>
        <dbReference type="Proteomes" id="UP000625551"/>
    </source>
</evidence>
<comment type="caution">
    <text evidence="3">The sequence shown here is derived from an EMBL/GenBank/DDBJ whole genome shotgun (WGS) entry which is preliminary data.</text>
</comment>
<organism evidence="3 4">
    <name type="scientific">Pontibacter aquaedesilientis</name>
    <dbReference type="NCBI Taxonomy" id="2766980"/>
    <lineage>
        <taxon>Bacteria</taxon>
        <taxon>Pseudomonadati</taxon>
        <taxon>Bacteroidota</taxon>
        <taxon>Cytophagia</taxon>
        <taxon>Cytophagales</taxon>
        <taxon>Hymenobacteraceae</taxon>
        <taxon>Pontibacter</taxon>
    </lineage>
</organism>
<reference evidence="3 4" key="1">
    <citation type="submission" date="2020-09" db="EMBL/GenBank/DDBJ databases">
        <title>Genome sequencing and assembly of Pontibacter sp.</title>
        <authorList>
            <person name="Chhetri G."/>
        </authorList>
    </citation>
    <scope>NUCLEOTIDE SEQUENCE [LARGE SCALE GENOMIC DNA]</scope>
    <source>
        <strain evidence="3 4">JH31</strain>
    </source>
</reference>
<dbReference type="Proteomes" id="UP000625551">
    <property type="component" value="Unassembled WGS sequence"/>
</dbReference>
<dbReference type="EMBL" id="JACXAJ010000009">
    <property type="protein sequence ID" value="MBD1398543.1"/>
    <property type="molecule type" value="Genomic_DNA"/>
</dbReference>
<keyword evidence="4" id="KW-1185">Reference proteome</keyword>
<feature type="region of interest" description="Disordered" evidence="1">
    <location>
        <begin position="134"/>
        <end position="160"/>
    </location>
</feature>
<feature type="signal peptide" evidence="2">
    <location>
        <begin position="1"/>
        <end position="20"/>
    </location>
</feature>
<feature type="region of interest" description="Disordered" evidence="1">
    <location>
        <begin position="89"/>
        <end position="113"/>
    </location>
</feature>
<protein>
    <submittedName>
        <fullName evidence="3">DUF4890 domain-containing protein</fullName>
    </submittedName>
</protein>
<evidence type="ECO:0000256" key="2">
    <source>
        <dbReference type="SAM" id="SignalP"/>
    </source>
</evidence>
<evidence type="ECO:0000256" key="1">
    <source>
        <dbReference type="SAM" id="MobiDB-lite"/>
    </source>
</evidence>
<accession>A0ABR7XJW1</accession>
<proteinExistence type="predicted"/>